<evidence type="ECO:0000313" key="2">
    <source>
        <dbReference type="Proteomes" id="UP000608955"/>
    </source>
</evidence>
<dbReference type="AlphaFoldDB" id="A0A918Y7B4"/>
<organism evidence="1 2">
    <name type="scientific">Streptomyces naganishii JCM 4654</name>
    <dbReference type="NCBI Taxonomy" id="1306179"/>
    <lineage>
        <taxon>Bacteria</taxon>
        <taxon>Bacillati</taxon>
        <taxon>Actinomycetota</taxon>
        <taxon>Actinomycetes</taxon>
        <taxon>Kitasatosporales</taxon>
        <taxon>Streptomycetaceae</taxon>
        <taxon>Streptomyces</taxon>
    </lineage>
</organism>
<accession>A0A918Y7B4</accession>
<evidence type="ECO:0000313" key="1">
    <source>
        <dbReference type="EMBL" id="GHD92963.1"/>
    </source>
</evidence>
<proteinExistence type="predicted"/>
<protein>
    <submittedName>
        <fullName evidence="1">Uncharacterized protein</fullName>
    </submittedName>
</protein>
<reference evidence="1" key="1">
    <citation type="journal article" date="2014" name="Int. J. Syst. Evol. Microbiol.">
        <title>Complete genome sequence of Corynebacterium casei LMG S-19264T (=DSM 44701T), isolated from a smear-ripened cheese.</title>
        <authorList>
            <consortium name="US DOE Joint Genome Institute (JGI-PGF)"/>
            <person name="Walter F."/>
            <person name="Albersmeier A."/>
            <person name="Kalinowski J."/>
            <person name="Ruckert C."/>
        </authorList>
    </citation>
    <scope>NUCLEOTIDE SEQUENCE</scope>
    <source>
        <strain evidence="1">JCM 4654</strain>
    </source>
</reference>
<keyword evidence="2" id="KW-1185">Reference proteome</keyword>
<comment type="caution">
    <text evidence="1">The sequence shown here is derived from an EMBL/GenBank/DDBJ whole genome shotgun (WGS) entry which is preliminary data.</text>
</comment>
<dbReference type="RefSeq" id="WP_190179889.1">
    <property type="nucleotide sequence ID" value="NZ_BMVF01000013.1"/>
</dbReference>
<sequence>MESLEARLAGLQRGPELERIRTVAQAHVYRSAQSRESRLRWAKLCLAANRRFHGDGLWERARMRCQEFALRTWVIEHLGADADPDWNPEALANDTLTALVLEPCRAKRLAAGWRDLPIEQIGELRRHKNLTAHIGRLMPSLPPGPNRDRLASWVSVRPHLP</sequence>
<gene>
    <name evidence="1" type="ORF">GCM10010508_47880</name>
</gene>
<dbReference type="Proteomes" id="UP000608955">
    <property type="component" value="Unassembled WGS sequence"/>
</dbReference>
<dbReference type="EMBL" id="BMVF01000013">
    <property type="protein sequence ID" value="GHD92963.1"/>
    <property type="molecule type" value="Genomic_DNA"/>
</dbReference>
<name>A0A918Y7B4_9ACTN</name>
<reference evidence="1" key="2">
    <citation type="submission" date="2020-09" db="EMBL/GenBank/DDBJ databases">
        <authorList>
            <person name="Sun Q."/>
            <person name="Ohkuma M."/>
        </authorList>
    </citation>
    <scope>NUCLEOTIDE SEQUENCE</scope>
    <source>
        <strain evidence="1">JCM 4654</strain>
    </source>
</reference>